<dbReference type="InterPro" id="IPR013986">
    <property type="entry name" value="DExx_box_DNA_helicase_dom_sf"/>
</dbReference>
<dbReference type="InterPro" id="IPR011335">
    <property type="entry name" value="Restrct_endonuc-II-like"/>
</dbReference>
<dbReference type="SUPFAM" id="SSF52540">
    <property type="entry name" value="P-loop containing nucleoside triphosphate hydrolases"/>
    <property type="match status" value="2"/>
</dbReference>
<dbReference type="AlphaFoldDB" id="A0A379ESL8"/>
<keyword evidence="7 10" id="KW-0067">ATP-binding</keyword>
<comment type="subunit">
    <text evidence="10">Heterotrimer of RecB, RecC and RecD. All subunits contribute to DNA-binding.</text>
</comment>
<evidence type="ECO:0000256" key="9">
    <source>
        <dbReference type="ARBA" id="ARBA00023204"/>
    </source>
</evidence>
<proteinExistence type="inferred from homology"/>
<keyword evidence="4 10" id="KW-0378">Hydrolase</keyword>
<dbReference type="PIRSF" id="PIRSF000980">
    <property type="entry name" value="RecC"/>
    <property type="match status" value="1"/>
</dbReference>
<dbReference type="InterPro" id="IPR027417">
    <property type="entry name" value="P-loop_NTPase"/>
</dbReference>
<dbReference type="GO" id="GO:0008854">
    <property type="term" value="F:exodeoxyribonuclease V activity"/>
    <property type="evidence" value="ECO:0007669"/>
    <property type="project" value="InterPro"/>
</dbReference>
<protein>
    <recommendedName>
        <fullName evidence="10">RecBCD enzyme subunit RecC</fullName>
    </recommendedName>
    <alternativeName>
        <fullName evidence="10">Exonuclease V subunit RecC</fullName>
        <shortName evidence="10">ExoV subunit RecC</shortName>
    </alternativeName>
    <alternativeName>
        <fullName evidence="10">Helicase/nuclease RecBCD subunit RecC</fullName>
    </alternativeName>
</protein>
<gene>
    <name evidence="10 12" type="primary">recC</name>
    <name evidence="12" type="ORF">NCTC11621_00401</name>
</gene>
<dbReference type="Gene3D" id="1.10.10.990">
    <property type="match status" value="1"/>
</dbReference>
<evidence type="ECO:0000313" key="12">
    <source>
        <dbReference type="EMBL" id="SUC09153.1"/>
    </source>
</evidence>
<dbReference type="PANTHER" id="PTHR30591:SF1">
    <property type="entry name" value="RECBCD ENZYME SUBUNIT RECC"/>
    <property type="match status" value="1"/>
</dbReference>
<organism evidence="12 13">
    <name type="scientific">Pasteurella canis</name>
    <dbReference type="NCBI Taxonomy" id="753"/>
    <lineage>
        <taxon>Bacteria</taxon>
        <taxon>Pseudomonadati</taxon>
        <taxon>Pseudomonadota</taxon>
        <taxon>Gammaproteobacteria</taxon>
        <taxon>Pasteurellales</taxon>
        <taxon>Pasteurellaceae</taxon>
        <taxon>Pasteurella</taxon>
    </lineage>
</organism>
<comment type="similarity">
    <text evidence="10">Belongs to the RecC family.</text>
</comment>
<dbReference type="Gene3D" id="3.40.50.300">
    <property type="entry name" value="P-loop containing nucleotide triphosphate hydrolases"/>
    <property type="match status" value="2"/>
</dbReference>
<name>A0A379ESL8_9PAST</name>
<keyword evidence="5 10" id="KW-0347">Helicase</keyword>
<dbReference type="Gene3D" id="3.40.50.10930">
    <property type="match status" value="1"/>
</dbReference>
<dbReference type="GO" id="GO:0005524">
    <property type="term" value="F:ATP binding"/>
    <property type="evidence" value="ECO:0007669"/>
    <property type="project" value="UniProtKB-UniRule"/>
</dbReference>
<evidence type="ECO:0000256" key="5">
    <source>
        <dbReference type="ARBA" id="ARBA00022806"/>
    </source>
</evidence>
<dbReference type="NCBIfam" id="TIGR01450">
    <property type="entry name" value="recC"/>
    <property type="match status" value="1"/>
</dbReference>
<dbReference type="GO" id="GO:0003678">
    <property type="term" value="F:DNA helicase activity"/>
    <property type="evidence" value="ECO:0007669"/>
    <property type="project" value="UniProtKB-UniRule"/>
</dbReference>
<evidence type="ECO:0000256" key="4">
    <source>
        <dbReference type="ARBA" id="ARBA00022801"/>
    </source>
</evidence>
<dbReference type="GO" id="GO:0003677">
    <property type="term" value="F:DNA binding"/>
    <property type="evidence" value="ECO:0007669"/>
    <property type="project" value="UniProtKB-UniRule"/>
</dbReference>
<sequence>MFNIYYSNDLDVQKNILLSLMEEKLEDPFQSETILVQSPGMAQWLQWKIAEQKGIAANINFPMPASFIWRQYVDNLPDVDSQTAFHKASMTWRLMRLIPTYLTQAEFEPLRHYVSSSTQTEQQKLYQVAHKIADLFDQYLVYRPDWIRHWENEEELEVIKQFRLLSTSKNKAIFKQLEKDITWQAILWRALVMDIQKQSESNFPLHRANLQSQFLQFLQKNQLVNLPDRIFVFGISALPKGYLDTLYAISQHCTVHLFFTNGCREYWGDLIDTRFMQNLAQLQRVSYSFNRVKPVLPPEFESAFEVSYENEKLLEGHPLLSSWGKLGRDFLYLLTELEQNDNVRSIEAYTELSSPTLLSQVQARILHLDRHTRLNLTENDRTLTFHSCHSAMREVEVLQDYLLHLFQLNPELTPKDIVVMVADIDKYTPYIQAVFGQQYNESNAAIPFSISDNKLSESDVLIANFIHLLNIKESQFSAEEILALLDVPAIRAKFNIELSDLEQIRHWVINSGIRFGLEKHNGEQQKNYNAWQAGLERMILGYAMREENGLWQDNLGFDSSYGLQGQLTGRLAEFVDVLVQWTHCIQIAQPIEQWHKSLNNLLSDFFERNESNISTLLYIQQQIGQLVEEVQKTDFEEAISIDVIAEALGTLLENDPNTMRFLAGKVNFCTLLPMRSIPFKVVCLLGMNDGEYPRQQTPNSFDLMQYDRRKGDRFRRDDDCYLFLEALLSAQDYFYVSFIGRSIIDNQEKQPSVLVSQLLDYLADKLFSENEVDWKSVLISQHPMTAFSPKNFKSPNPSFAKQWLPLAIPQKNRVDEDFIQPISHSLIEEELEINLSDLIAFVQHPVEFFFKRRLGVHFAQQEDVIAESENFTLDGLTKYRINEALLNYPDQEIESFFTQLKVKGILPRGEFAQIYEYQHEEDIRLLKDTIAIYLSQEQQVLPFDIVLSINQRKVRLIGNIDRIYDNHRVTWHVGSIKDKHLIEAWIYYLAQCVVAEDKEVVPPICYGKDEQKSFKPLIANASMSISTQALNQLQIYIESYIKGYQQLQLVPTVNLKSYLKLINDESAVDFEKVLTMLRKIGEGDEYVQGDVYWKRVLTQQRFSDTFLKEINQRTQDWFQCMLEHLV</sequence>
<evidence type="ECO:0000256" key="2">
    <source>
        <dbReference type="ARBA" id="ARBA00022741"/>
    </source>
</evidence>
<evidence type="ECO:0000256" key="3">
    <source>
        <dbReference type="ARBA" id="ARBA00022763"/>
    </source>
</evidence>
<dbReference type="EMBL" id="UGTV01000015">
    <property type="protein sequence ID" value="SUC09153.1"/>
    <property type="molecule type" value="Genomic_DNA"/>
</dbReference>
<keyword evidence="6 10" id="KW-0269">Exonuclease</keyword>
<evidence type="ECO:0000313" key="13">
    <source>
        <dbReference type="Proteomes" id="UP000254704"/>
    </source>
</evidence>
<dbReference type="PANTHER" id="PTHR30591">
    <property type="entry name" value="RECBCD ENZYME SUBUNIT RECC"/>
    <property type="match status" value="1"/>
</dbReference>
<comment type="miscellaneous">
    <text evidence="10">In the RecBCD complex, RecB has a slow 3'-5' helicase, an exonuclease activity and loads RecA onto ssDNA, RecD has a fast 5'-3' helicase activity, while RecC stimulates the ATPase and processivity of the RecB helicase and contributes to recognition of the Chi site.</text>
</comment>
<evidence type="ECO:0000256" key="7">
    <source>
        <dbReference type="ARBA" id="ARBA00022840"/>
    </source>
</evidence>
<dbReference type="Pfam" id="PF17946">
    <property type="entry name" value="RecC_C"/>
    <property type="match status" value="1"/>
</dbReference>
<dbReference type="HAMAP" id="MF_01486">
    <property type="entry name" value="RecC"/>
    <property type="match status" value="1"/>
</dbReference>
<keyword evidence="2 10" id="KW-0547">Nucleotide-binding</keyword>
<dbReference type="InterPro" id="IPR041500">
    <property type="entry name" value="RecC_C"/>
</dbReference>
<dbReference type="InterPro" id="IPR006697">
    <property type="entry name" value="RecC"/>
</dbReference>
<feature type="domain" description="RecC C-terminal" evidence="11">
    <location>
        <begin position="832"/>
        <end position="1052"/>
    </location>
</feature>
<evidence type="ECO:0000256" key="10">
    <source>
        <dbReference type="HAMAP-Rule" id="MF_01486"/>
    </source>
</evidence>
<evidence type="ECO:0000256" key="8">
    <source>
        <dbReference type="ARBA" id="ARBA00023125"/>
    </source>
</evidence>
<keyword evidence="3 10" id="KW-0227">DNA damage</keyword>
<keyword evidence="8 10" id="KW-0238">DNA-binding</keyword>
<dbReference type="GO" id="GO:0009338">
    <property type="term" value="C:exodeoxyribonuclease V complex"/>
    <property type="evidence" value="ECO:0007669"/>
    <property type="project" value="InterPro"/>
</dbReference>
<dbReference type="SUPFAM" id="SSF52980">
    <property type="entry name" value="Restriction endonuclease-like"/>
    <property type="match status" value="1"/>
</dbReference>
<dbReference type="Pfam" id="PF04257">
    <property type="entry name" value="Exonuc_V_gamma"/>
    <property type="match status" value="1"/>
</dbReference>
<keyword evidence="1 10" id="KW-0540">Nuclease</keyword>
<comment type="function">
    <text evidence="10">A helicase/nuclease that prepares dsDNA breaks (DSB) for recombinational DNA repair. Binds to DSBs and unwinds DNA via a highly rapid and processive ATP-dependent bidirectional helicase activity. Unwinds dsDNA until it encounters a Chi (crossover hotspot instigator) sequence from the 3' direction. Cuts ssDNA a few nucleotides 3' to the Chi site. The properties and activities of the enzyme are changed at Chi. The Chi-altered holoenzyme produces a long 3'-ssDNA overhang and facilitates RecA-binding to the ssDNA for homologous DNA recombination and repair. Holoenzyme degrades any linearized DNA that is unable to undergo homologous recombination. In the holoenzyme this subunit recognizes the wild-type Chi sequence, and when added to isolated RecB increases its ATP-dependent helicase processivity.</text>
</comment>
<accession>A0A379ESL8</accession>
<keyword evidence="9 10" id="KW-0234">DNA repair</keyword>
<dbReference type="Proteomes" id="UP000254704">
    <property type="component" value="Unassembled WGS sequence"/>
</dbReference>
<evidence type="ECO:0000256" key="6">
    <source>
        <dbReference type="ARBA" id="ARBA00022839"/>
    </source>
</evidence>
<dbReference type="GO" id="GO:0000724">
    <property type="term" value="P:double-strand break repair via homologous recombination"/>
    <property type="evidence" value="ECO:0007669"/>
    <property type="project" value="UniProtKB-UniRule"/>
</dbReference>
<evidence type="ECO:0000259" key="11">
    <source>
        <dbReference type="Pfam" id="PF17946"/>
    </source>
</evidence>
<dbReference type="RefSeq" id="WP_115322411.1">
    <property type="nucleotide sequence ID" value="NZ_UGTV01000015.1"/>
</dbReference>
<evidence type="ECO:0000256" key="1">
    <source>
        <dbReference type="ARBA" id="ARBA00022722"/>
    </source>
</evidence>
<reference evidence="12 13" key="1">
    <citation type="submission" date="2018-06" db="EMBL/GenBank/DDBJ databases">
        <authorList>
            <consortium name="Pathogen Informatics"/>
            <person name="Doyle S."/>
        </authorList>
    </citation>
    <scope>NUCLEOTIDE SEQUENCE [LARGE SCALE GENOMIC DNA]</scope>
    <source>
        <strain evidence="12 13">NCTC11621</strain>
    </source>
</reference>
<dbReference type="Gene3D" id="1.10.10.160">
    <property type="match status" value="1"/>
</dbReference>